<comment type="caution">
    <text evidence="15">The sequence shown here is derived from an EMBL/GenBank/DDBJ whole genome shotgun (WGS) entry which is preliminary data.</text>
</comment>
<dbReference type="PANTHER" id="PTHR34848:SF1">
    <property type="entry name" value="BIFUNCTIONAL ADENOSYLCOBALAMIN BIOSYNTHESIS PROTEIN COBU"/>
    <property type="match status" value="1"/>
</dbReference>
<dbReference type="NCBIfam" id="NF004469">
    <property type="entry name" value="PRK05800.1"/>
    <property type="match status" value="1"/>
</dbReference>
<keyword evidence="13 14" id="KW-0342">GTP-binding</keyword>
<evidence type="ECO:0000313" key="16">
    <source>
        <dbReference type="Proteomes" id="UP000605099"/>
    </source>
</evidence>
<gene>
    <name evidence="15" type="ORF">GCM10011349_34060</name>
</gene>
<evidence type="ECO:0000256" key="4">
    <source>
        <dbReference type="ARBA" id="ARBA00003889"/>
    </source>
</evidence>
<dbReference type="PIRSF" id="PIRSF006135">
    <property type="entry name" value="CobU"/>
    <property type="match status" value="1"/>
</dbReference>
<keyword evidence="9 14" id="KW-0808">Transferase</keyword>
<comment type="pathway">
    <text evidence="6 14">Cofactor biosynthesis; adenosylcobalamin biosynthesis; adenosylcobalamin from cob(II)yrinate a,c-diamide: step 5/7.</text>
</comment>
<organism evidence="15 16">
    <name type="scientific">Novosphingobium indicum</name>
    <dbReference type="NCBI Taxonomy" id="462949"/>
    <lineage>
        <taxon>Bacteria</taxon>
        <taxon>Pseudomonadati</taxon>
        <taxon>Pseudomonadota</taxon>
        <taxon>Alphaproteobacteria</taxon>
        <taxon>Sphingomonadales</taxon>
        <taxon>Sphingomonadaceae</taxon>
        <taxon>Novosphingobium</taxon>
    </lineage>
</organism>
<dbReference type="CDD" id="cd00544">
    <property type="entry name" value="CobU"/>
    <property type="match status" value="1"/>
</dbReference>
<dbReference type="Proteomes" id="UP000605099">
    <property type="component" value="Unassembled WGS sequence"/>
</dbReference>
<evidence type="ECO:0000256" key="10">
    <source>
        <dbReference type="ARBA" id="ARBA00022741"/>
    </source>
</evidence>
<dbReference type="EMBL" id="BMLK01000017">
    <property type="protein sequence ID" value="GGN56414.1"/>
    <property type="molecule type" value="Genomic_DNA"/>
</dbReference>
<evidence type="ECO:0000256" key="2">
    <source>
        <dbReference type="ARBA" id="ARBA00000711"/>
    </source>
</evidence>
<dbReference type="GO" id="GO:0016301">
    <property type="term" value="F:kinase activity"/>
    <property type="evidence" value="ECO:0007669"/>
    <property type="project" value="UniProtKB-KW"/>
</dbReference>
<evidence type="ECO:0000256" key="12">
    <source>
        <dbReference type="ARBA" id="ARBA00022840"/>
    </source>
</evidence>
<evidence type="ECO:0000313" key="15">
    <source>
        <dbReference type="EMBL" id="GGN56414.1"/>
    </source>
</evidence>
<comment type="similarity">
    <text evidence="7 14">Belongs to the CobU/CobP family.</text>
</comment>
<reference evidence="16" key="1">
    <citation type="journal article" date="2019" name="Int. J. Syst. Evol. Microbiol.">
        <title>The Global Catalogue of Microorganisms (GCM) 10K type strain sequencing project: providing services to taxonomists for standard genome sequencing and annotation.</title>
        <authorList>
            <consortium name="The Broad Institute Genomics Platform"/>
            <consortium name="The Broad Institute Genome Sequencing Center for Infectious Disease"/>
            <person name="Wu L."/>
            <person name="Ma J."/>
        </authorList>
    </citation>
    <scope>NUCLEOTIDE SEQUENCE [LARGE SCALE GENOMIC DNA]</scope>
    <source>
        <strain evidence="16">CGMCC 1.6784</strain>
    </source>
</reference>
<keyword evidence="12 14" id="KW-0067">ATP-binding</keyword>
<name>A0ABQ2JT07_9SPHN</name>
<dbReference type="EC" id="2.7.7.62" evidence="14"/>
<evidence type="ECO:0000256" key="9">
    <source>
        <dbReference type="ARBA" id="ARBA00022679"/>
    </source>
</evidence>
<evidence type="ECO:0000256" key="1">
    <source>
        <dbReference type="ARBA" id="ARBA00000312"/>
    </source>
</evidence>
<sequence>MSVLFVIGGARSGKSHHAQARMEALPGRLAFIATAQPYDAEMEERIARHQADRGPRWTTLEAPIDLPDAIAHASRSTDGVLVDCLTLWLSNLLLAEHDLDACTKDLQEAAQTCPVPLTLVANEVGLGIVPENALARKFRDEAGRMNQRIAGVADEVVLVAAGLPLTLKGS</sequence>
<evidence type="ECO:0000256" key="11">
    <source>
        <dbReference type="ARBA" id="ARBA00022777"/>
    </source>
</evidence>
<keyword evidence="16" id="KW-1185">Reference proteome</keyword>
<keyword evidence="8 14" id="KW-0169">Cobalamin biosynthesis</keyword>
<accession>A0ABQ2JT07</accession>
<dbReference type="RefSeq" id="WP_188821459.1">
    <property type="nucleotide sequence ID" value="NZ_BMLK01000017.1"/>
</dbReference>
<evidence type="ECO:0000256" key="14">
    <source>
        <dbReference type="PIRNR" id="PIRNR006135"/>
    </source>
</evidence>
<evidence type="ECO:0000256" key="6">
    <source>
        <dbReference type="ARBA" id="ARBA00005159"/>
    </source>
</evidence>
<evidence type="ECO:0000256" key="5">
    <source>
        <dbReference type="ARBA" id="ARBA00004692"/>
    </source>
</evidence>
<dbReference type="PANTHER" id="PTHR34848">
    <property type="match status" value="1"/>
</dbReference>
<dbReference type="Pfam" id="PF02283">
    <property type="entry name" value="CobU"/>
    <property type="match status" value="1"/>
</dbReference>
<dbReference type="EC" id="2.7.1.156" evidence="14"/>
<evidence type="ECO:0000256" key="13">
    <source>
        <dbReference type="ARBA" id="ARBA00023134"/>
    </source>
</evidence>
<comment type="catalytic activity">
    <reaction evidence="3">
        <text>adenosylcob(III)inamide + GTP = adenosylcob(III)inamide phosphate + GDP + H(+)</text>
        <dbReference type="Rhea" id="RHEA:15765"/>
        <dbReference type="ChEBI" id="CHEBI:2480"/>
        <dbReference type="ChEBI" id="CHEBI:15378"/>
        <dbReference type="ChEBI" id="CHEBI:37565"/>
        <dbReference type="ChEBI" id="CHEBI:58189"/>
        <dbReference type="ChEBI" id="CHEBI:58502"/>
        <dbReference type="EC" id="2.7.1.156"/>
    </reaction>
</comment>
<evidence type="ECO:0000256" key="3">
    <source>
        <dbReference type="ARBA" id="ARBA00001522"/>
    </source>
</evidence>
<comment type="catalytic activity">
    <reaction evidence="1 14">
        <text>adenosylcob(III)inamide + ATP = adenosylcob(III)inamide phosphate + ADP + H(+)</text>
        <dbReference type="Rhea" id="RHEA:15769"/>
        <dbReference type="ChEBI" id="CHEBI:2480"/>
        <dbReference type="ChEBI" id="CHEBI:15378"/>
        <dbReference type="ChEBI" id="CHEBI:30616"/>
        <dbReference type="ChEBI" id="CHEBI:58502"/>
        <dbReference type="ChEBI" id="CHEBI:456216"/>
        <dbReference type="EC" id="2.7.1.156"/>
    </reaction>
</comment>
<evidence type="ECO:0000256" key="8">
    <source>
        <dbReference type="ARBA" id="ARBA00022573"/>
    </source>
</evidence>
<comment type="catalytic activity">
    <reaction evidence="2 14">
        <text>adenosylcob(III)inamide phosphate + GTP + H(+) = adenosylcob(III)inamide-GDP + diphosphate</text>
        <dbReference type="Rhea" id="RHEA:22712"/>
        <dbReference type="ChEBI" id="CHEBI:15378"/>
        <dbReference type="ChEBI" id="CHEBI:33019"/>
        <dbReference type="ChEBI" id="CHEBI:37565"/>
        <dbReference type="ChEBI" id="CHEBI:58502"/>
        <dbReference type="ChEBI" id="CHEBI:60487"/>
        <dbReference type="EC" id="2.7.7.62"/>
    </reaction>
</comment>
<keyword evidence="11 14" id="KW-0418">Kinase</keyword>
<dbReference type="SUPFAM" id="SSF52540">
    <property type="entry name" value="P-loop containing nucleoside triphosphate hydrolases"/>
    <property type="match status" value="1"/>
</dbReference>
<dbReference type="InterPro" id="IPR003203">
    <property type="entry name" value="CobU/CobP"/>
</dbReference>
<evidence type="ECO:0000256" key="7">
    <source>
        <dbReference type="ARBA" id="ARBA00007490"/>
    </source>
</evidence>
<keyword evidence="10 14" id="KW-0547">Nucleotide-binding</keyword>
<dbReference type="InterPro" id="IPR027417">
    <property type="entry name" value="P-loop_NTPase"/>
</dbReference>
<comment type="pathway">
    <text evidence="5 14">Cofactor biosynthesis; adenosylcobalamin biosynthesis; adenosylcobalamin from cob(II)yrinate a,c-diamide: step 6/7.</text>
</comment>
<dbReference type="Gene3D" id="3.40.50.300">
    <property type="entry name" value="P-loop containing nucleotide triphosphate hydrolases"/>
    <property type="match status" value="1"/>
</dbReference>
<proteinExistence type="inferred from homology"/>
<protein>
    <recommendedName>
        <fullName evidence="14">Bifunctional adenosylcobalamin biosynthesis protein</fullName>
        <ecNumber evidence="14">2.7.1.156</ecNumber>
        <ecNumber evidence="14">2.7.7.62</ecNumber>
    </recommendedName>
</protein>
<comment type="function">
    <text evidence="4 14">Catalyzes ATP-dependent phosphorylation of adenosylcobinamide and addition of GMP to adenosylcobinamide phosphate.</text>
</comment>